<comment type="similarity">
    <text evidence="2">Belongs to the Tdpoz family.</text>
</comment>
<comment type="pathway">
    <text evidence="1">Protein modification; protein ubiquitination.</text>
</comment>
<dbReference type="OrthoDB" id="6359816at2759"/>
<evidence type="ECO:0000259" key="4">
    <source>
        <dbReference type="PROSITE" id="PS50097"/>
    </source>
</evidence>
<dbReference type="SUPFAM" id="SSF49599">
    <property type="entry name" value="TRAF domain-like"/>
    <property type="match status" value="1"/>
</dbReference>
<dbReference type="EMBL" id="CAJGYO010000010">
    <property type="protein sequence ID" value="CAD6256078.1"/>
    <property type="molecule type" value="Genomic_DNA"/>
</dbReference>
<dbReference type="PROSITE" id="PS50097">
    <property type="entry name" value="BTB"/>
    <property type="match status" value="1"/>
</dbReference>
<evidence type="ECO:0000313" key="5">
    <source>
        <dbReference type="EMBL" id="CAD6256078.1"/>
    </source>
</evidence>
<dbReference type="Pfam" id="PF22486">
    <property type="entry name" value="MATH_2"/>
    <property type="match status" value="1"/>
</dbReference>
<evidence type="ECO:0000256" key="1">
    <source>
        <dbReference type="ARBA" id="ARBA00004906"/>
    </source>
</evidence>
<dbReference type="AlphaFoldDB" id="A0A811QCK2"/>
<dbReference type="Pfam" id="PF00651">
    <property type="entry name" value="BTB"/>
    <property type="match status" value="1"/>
</dbReference>
<gene>
    <name evidence="5" type="ORF">NCGR_LOCUS39601</name>
</gene>
<dbReference type="InterPro" id="IPR045005">
    <property type="entry name" value="BPM1-6"/>
</dbReference>
<dbReference type="GO" id="GO:0016567">
    <property type="term" value="P:protein ubiquitination"/>
    <property type="evidence" value="ECO:0007669"/>
    <property type="project" value="InterPro"/>
</dbReference>
<feature type="domain" description="BTB" evidence="4">
    <location>
        <begin position="134"/>
        <end position="202"/>
    </location>
</feature>
<proteinExistence type="inferred from homology"/>
<name>A0A811QCK2_9POAL</name>
<reference evidence="5" key="1">
    <citation type="submission" date="2020-10" db="EMBL/GenBank/DDBJ databases">
        <authorList>
            <person name="Han B."/>
            <person name="Lu T."/>
            <person name="Zhao Q."/>
            <person name="Huang X."/>
            <person name="Zhao Y."/>
        </authorList>
    </citation>
    <scope>NUCLEOTIDE SEQUENCE</scope>
</reference>
<accession>A0A811QCK2</accession>
<evidence type="ECO:0000313" key="6">
    <source>
        <dbReference type="Proteomes" id="UP000604825"/>
    </source>
</evidence>
<dbReference type="PANTHER" id="PTHR26379:SF296">
    <property type="entry name" value="BTB DOMAIN-CONTAINING PROTEIN"/>
    <property type="match status" value="1"/>
</dbReference>
<dbReference type="InterPro" id="IPR002083">
    <property type="entry name" value="MATH/TRAF_dom"/>
</dbReference>
<dbReference type="Gene3D" id="1.25.40.420">
    <property type="match status" value="1"/>
</dbReference>
<dbReference type="InterPro" id="IPR000210">
    <property type="entry name" value="BTB/POZ_dom"/>
</dbReference>
<dbReference type="Gene3D" id="3.30.710.10">
    <property type="entry name" value="Potassium Channel Kv1.1, Chain A"/>
    <property type="match status" value="1"/>
</dbReference>
<dbReference type="SUPFAM" id="SSF54695">
    <property type="entry name" value="POZ domain"/>
    <property type="match status" value="1"/>
</dbReference>
<evidence type="ECO:0000256" key="3">
    <source>
        <dbReference type="SAM" id="MobiDB-lite"/>
    </source>
</evidence>
<dbReference type="InterPro" id="IPR011333">
    <property type="entry name" value="SKP1/BTB/POZ_sf"/>
</dbReference>
<feature type="region of interest" description="Disordered" evidence="3">
    <location>
        <begin position="1"/>
        <end position="23"/>
    </location>
</feature>
<protein>
    <recommendedName>
        <fullName evidence="4">BTB domain-containing protein</fullName>
    </recommendedName>
</protein>
<dbReference type="Pfam" id="PF24570">
    <property type="entry name" value="BACK_BPM_SPOP"/>
    <property type="match status" value="1"/>
</dbReference>
<keyword evidence="6" id="KW-1185">Reference proteome</keyword>
<evidence type="ECO:0000256" key="2">
    <source>
        <dbReference type="ARBA" id="ARBA00010846"/>
    </source>
</evidence>
<dbReference type="CDD" id="cd00121">
    <property type="entry name" value="MATH"/>
    <property type="match status" value="1"/>
</dbReference>
<dbReference type="Gene3D" id="2.60.210.10">
    <property type="entry name" value="Apoptosis, Tumor Necrosis Factor Receptor Associated Protein 2, Chain A"/>
    <property type="match status" value="1"/>
</dbReference>
<comment type="caution">
    <text evidence="5">The sequence shown here is derived from an EMBL/GenBank/DDBJ whole genome shotgun (WGS) entry which is preliminary data.</text>
</comment>
<organism evidence="5 6">
    <name type="scientific">Miscanthus lutarioriparius</name>
    <dbReference type="NCBI Taxonomy" id="422564"/>
    <lineage>
        <taxon>Eukaryota</taxon>
        <taxon>Viridiplantae</taxon>
        <taxon>Streptophyta</taxon>
        <taxon>Embryophyta</taxon>
        <taxon>Tracheophyta</taxon>
        <taxon>Spermatophyta</taxon>
        <taxon>Magnoliopsida</taxon>
        <taxon>Liliopsida</taxon>
        <taxon>Poales</taxon>
        <taxon>Poaceae</taxon>
        <taxon>PACMAD clade</taxon>
        <taxon>Panicoideae</taxon>
        <taxon>Andropogonodae</taxon>
        <taxon>Andropogoneae</taxon>
        <taxon>Saccharinae</taxon>
        <taxon>Miscanthus</taxon>
    </lineage>
</organism>
<dbReference type="SMART" id="SM00225">
    <property type="entry name" value="BTB"/>
    <property type="match status" value="1"/>
</dbReference>
<sequence>MSRSRRRTKLRNDDDEDGSASSTMLTETATGWHVLKVEGYSEINGLGVARRLKSCPFVVGGHTWCIAYFPDGLTEDTADCISFALRLEDRCAGTGREAVMVRTTFSLLDVAGGAWPPPDLRRQLGDLLASGDGADVTLEVGGESFRAHKNVLAARSPVFKAEFFGGQHREKVAASVSIHGIEPRVFSAMLHFIYTDSLPDIDDGDRTAMAQHLLVAADRYGIERLKSICEYVLCSFVHASAVVTTLVLAEQHGCHQLKEACFKVLKSSANYKQLVVGEDFQYLASTCPSLLQELRGLEAA</sequence>
<dbReference type="CDD" id="cd18280">
    <property type="entry name" value="BTB_POZ_BPM_plant"/>
    <property type="match status" value="1"/>
</dbReference>
<dbReference type="InterPro" id="IPR008974">
    <property type="entry name" value="TRAF-like"/>
</dbReference>
<dbReference type="PANTHER" id="PTHR26379">
    <property type="entry name" value="BTB/POZ AND MATH DOMAIN-CONTAINING PROTEIN 1"/>
    <property type="match status" value="1"/>
</dbReference>
<dbReference type="InterPro" id="IPR056423">
    <property type="entry name" value="BACK_BPM_SPOP"/>
</dbReference>
<dbReference type="Proteomes" id="UP000604825">
    <property type="component" value="Unassembled WGS sequence"/>
</dbReference>